<dbReference type="PANTHER" id="PTHR34582:SF5">
    <property type="entry name" value="UPF0702 TRANSMEMBRANE PROTEIN YETF"/>
    <property type="match status" value="1"/>
</dbReference>
<comment type="subcellular location">
    <subcellularLocation>
        <location evidence="1">Cell membrane</location>
        <topology evidence="1">Multi-pass membrane protein</topology>
    </subcellularLocation>
</comment>
<dbReference type="Pfam" id="PF04239">
    <property type="entry name" value="DUF421"/>
    <property type="match status" value="1"/>
</dbReference>
<evidence type="ECO:0000256" key="4">
    <source>
        <dbReference type="ARBA" id="ARBA00022692"/>
    </source>
</evidence>
<evidence type="ECO:0000256" key="1">
    <source>
        <dbReference type="ARBA" id="ARBA00004651"/>
    </source>
</evidence>
<dbReference type="AlphaFoldDB" id="A0A318HZW5"/>
<evidence type="ECO:0000259" key="9">
    <source>
        <dbReference type="Pfam" id="PF20730"/>
    </source>
</evidence>
<evidence type="ECO:0000313" key="11">
    <source>
        <dbReference type="Proteomes" id="UP000248314"/>
    </source>
</evidence>
<feature type="transmembrane region" description="Helical" evidence="7">
    <location>
        <begin position="6"/>
        <end position="25"/>
    </location>
</feature>
<feature type="domain" description="YetF C-terminal" evidence="8">
    <location>
        <begin position="80"/>
        <end position="198"/>
    </location>
</feature>
<dbReference type="InterPro" id="IPR023090">
    <property type="entry name" value="UPF0702_alpha/beta_dom_sf"/>
</dbReference>
<gene>
    <name evidence="10" type="ORF">EJ73_00407</name>
</gene>
<name>A0A318HZW5_9BACT</name>
<evidence type="ECO:0000256" key="6">
    <source>
        <dbReference type="ARBA" id="ARBA00023136"/>
    </source>
</evidence>
<organism evidence="10 11">
    <name type="scientific">Hoylesella shahii DSM 15611 = JCM 12083</name>
    <dbReference type="NCBI Taxonomy" id="1122991"/>
    <lineage>
        <taxon>Bacteria</taxon>
        <taxon>Pseudomonadati</taxon>
        <taxon>Bacteroidota</taxon>
        <taxon>Bacteroidia</taxon>
        <taxon>Bacteroidales</taxon>
        <taxon>Prevotellaceae</taxon>
        <taxon>Hoylesella</taxon>
    </lineage>
</organism>
<dbReference type="Proteomes" id="UP000248314">
    <property type="component" value="Unassembled WGS sequence"/>
</dbReference>
<dbReference type="PANTHER" id="PTHR34582">
    <property type="entry name" value="UPF0702 TRANSMEMBRANE PROTEIN YCAP"/>
    <property type="match status" value="1"/>
</dbReference>
<evidence type="ECO:0000256" key="2">
    <source>
        <dbReference type="ARBA" id="ARBA00006448"/>
    </source>
</evidence>
<keyword evidence="5 7" id="KW-1133">Transmembrane helix</keyword>
<feature type="domain" description="YetF-like N-terminal transmembrane" evidence="9">
    <location>
        <begin position="3"/>
        <end position="77"/>
    </location>
</feature>
<evidence type="ECO:0000259" key="8">
    <source>
        <dbReference type="Pfam" id="PF04239"/>
    </source>
</evidence>
<sequence>MQYFEIAVKLLTGMIGILVFLRIAGKAQMAQLTPLDTVSAFVIGALVGGVLYNPDMTALHILFALAVWTAFNLFIRFCMRSKVLRRLIKGDSVYLVKNGAINFKAFKRNSLEMEQFRLLLRQKGVFSMFDIEDVRFETNGSITVAEVGKVNESYLLVNNGAIVDSSLFHCGKTRQWVLRHIKHYGYENPSQLFCMEWTPGKGFYLVAKNGDVKRGSEEIAAEEIAQEVLN</sequence>
<dbReference type="STRING" id="1122991.GCA_000613445_03134"/>
<dbReference type="GeneID" id="84898666"/>
<dbReference type="GO" id="GO:0005886">
    <property type="term" value="C:plasma membrane"/>
    <property type="evidence" value="ECO:0007669"/>
    <property type="project" value="UniProtKB-SubCell"/>
</dbReference>
<evidence type="ECO:0000256" key="3">
    <source>
        <dbReference type="ARBA" id="ARBA00022475"/>
    </source>
</evidence>
<comment type="similarity">
    <text evidence="2">Belongs to the UPF0702 family.</text>
</comment>
<keyword evidence="4 7" id="KW-0812">Transmembrane</keyword>
<dbReference type="InterPro" id="IPR007353">
    <property type="entry name" value="DUF421"/>
</dbReference>
<feature type="transmembrane region" description="Helical" evidence="7">
    <location>
        <begin position="32"/>
        <end position="52"/>
    </location>
</feature>
<comment type="caution">
    <text evidence="10">The sequence shown here is derived from an EMBL/GenBank/DDBJ whole genome shotgun (WGS) entry which is preliminary data.</text>
</comment>
<protein>
    <submittedName>
        <fullName evidence="10">Uncharacterized membrane protein YcaP (DUF421 family)</fullName>
    </submittedName>
</protein>
<evidence type="ECO:0000313" key="10">
    <source>
        <dbReference type="EMBL" id="PXX24165.1"/>
    </source>
</evidence>
<dbReference type="Gene3D" id="3.30.240.20">
    <property type="entry name" value="bsu07140 like domains"/>
    <property type="match status" value="2"/>
</dbReference>
<reference evidence="10 11" key="1">
    <citation type="submission" date="2018-05" db="EMBL/GenBank/DDBJ databases">
        <title>Genomic Encyclopedia of Type Strains, Phase I: the one thousand microbial genomes (KMG-I) project.</title>
        <authorList>
            <person name="Kyrpides N."/>
        </authorList>
    </citation>
    <scope>NUCLEOTIDE SEQUENCE [LARGE SCALE GENOMIC DNA]</scope>
    <source>
        <strain evidence="10 11">DSM 15611</strain>
    </source>
</reference>
<accession>A0A318HZW5</accession>
<evidence type="ECO:0000256" key="7">
    <source>
        <dbReference type="SAM" id="Phobius"/>
    </source>
</evidence>
<dbReference type="OrthoDB" id="1076133at2"/>
<dbReference type="InterPro" id="IPR048454">
    <property type="entry name" value="YetF_N"/>
</dbReference>
<proteinExistence type="inferred from homology"/>
<keyword evidence="3" id="KW-1003">Cell membrane</keyword>
<keyword evidence="11" id="KW-1185">Reference proteome</keyword>
<dbReference type="RefSeq" id="WP_025815270.1">
    <property type="nucleotide sequence ID" value="NZ_BAIZ01000002.1"/>
</dbReference>
<dbReference type="Pfam" id="PF20730">
    <property type="entry name" value="YetF_N"/>
    <property type="match status" value="1"/>
</dbReference>
<keyword evidence="6 7" id="KW-0472">Membrane</keyword>
<evidence type="ECO:0000256" key="5">
    <source>
        <dbReference type="ARBA" id="ARBA00022989"/>
    </source>
</evidence>
<feature type="transmembrane region" description="Helical" evidence="7">
    <location>
        <begin position="58"/>
        <end position="79"/>
    </location>
</feature>
<dbReference type="EMBL" id="QJJX01000003">
    <property type="protein sequence ID" value="PXX24165.1"/>
    <property type="molecule type" value="Genomic_DNA"/>
</dbReference>